<proteinExistence type="predicted"/>
<dbReference type="EMBL" id="FRBT01000002">
    <property type="protein sequence ID" value="SHL66976.1"/>
    <property type="molecule type" value="Genomic_DNA"/>
</dbReference>
<dbReference type="OrthoDB" id="1234180at2"/>
<dbReference type="STRING" id="946677.SAMN05444484_102167"/>
<sequence length="315" mass="36583">MIKDIPNSSEYQNVGIECLLQAYDNICNVDNALTPETPRNKIWNYNQIVLRTSLVLIHQAIEGLLKSEICKKSPLLLIDRKRSDWKTLPNSGDESFSDFNTIGGDDLLKTFYACVNLKEIHDDFPTHYEDIRIKRNKIVHGLGTENLAPEYVLKLILNSFTYLLGKDSFWDSVLNKFYEHPGFDHDDSHVEWQDINQYMRMEYLRAFLGKGELKNHFSVNITAREYLCPFCTEKAEEITTEGTLRPDSKWAFLNPNEPTSTDMSCIICQTDFGVIREDCIKEDCKGNVKYLLEDEDLGDEEIWVCLTCWYEETKK</sequence>
<evidence type="ECO:0000313" key="2">
    <source>
        <dbReference type="Proteomes" id="UP000184028"/>
    </source>
</evidence>
<dbReference type="RefSeq" id="WP_068841625.1">
    <property type="nucleotide sequence ID" value="NZ_FRBT01000002.1"/>
</dbReference>
<keyword evidence="2" id="KW-1185">Reference proteome</keyword>
<protein>
    <submittedName>
        <fullName evidence="1">Uncharacterized protein</fullName>
    </submittedName>
</protein>
<accession>A0A1M7CIF8</accession>
<dbReference type="AlphaFoldDB" id="A0A1M7CIF8"/>
<name>A0A1M7CIF8_9FLAO</name>
<evidence type="ECO:0000313" key="1">
    <source>
        <dbReference type="EMBL" id="SHL66976.1"/>
    </source>
</evidence>
<organism evidence="1 2">
    <name type="scientific">Flavobacterium chilense</name>
    <dbReference type="NCBI Taxonomy" id="946677"/>
    <lineage>
        <taxon>Bacteria</taxon>
        <taxon>Pseudomonadati</taxon>
        <taxon>Bacteroidota</taxon>
        <taxon>Flavobacteriia</taxon>
        <taxon>Flavobacteriales</taxon>
        <taxon>Flavobacteriaceae</taxon>
        <taxon>Flavobacterium</taxon>
    </lineage>
</organism>
<gene>
    <name evidence="1" type="ORF">SAMN05444484_102167</name>
</gene>
<reference evidence="2" key="1">
    <citation type="submission" date="2016-11" db="EMBL/GenBank/DDBJ databases">
        <authorList>
            <person name="Varghese N."/>
            <person name="Submissions S."/>
        </authorList>
    </citation>
    <scope>NUCLEOTIDE SEQUENCE [LARGE SCALE GENOMIC DNA]</scope>
    <source>
        <strain evidence="2">DSM 24724</strain>
    </source>
</reference>
<dbReference type="Proteomes" id="UP000184028">
    <property type="component" value="Unassembled WGS sequence"/>
</dbReference>